<dbReference type="InterPro" id="IPR004175">
    <property type="entry name" value="RNA_CPDase"/>
</dbReference>
<dbReference type="Pfam" id="PF02834">
    <property type="entry name" value="LigT_PEase"/>
    <property type="match status" value="2"/>
</dbReference>
<gene>
    <name evidence="4" type="ORF">COY52_05335</name>
</gene>
<keyword evidence="1 2" id="KW-0378">Hydrolase</keyword>
<dbReference type="GO" id="GO:0008664">
    <property type="term" value="F:RNA 2',3'-cyclic 3'-phosphodiesterase activity"/>
    <property type="evidence" value="ECO:0007669"/>
    <property type="project" value="UniProtKB-EC"/>
</dbReference>
<dbReference type="NCBIfam" id="TIGR02258">
    <property type="entry name" value="2_5_ligase"/>
    <property type="match status" value="1"/>
</dbReference>
<evidence type="ECO:0000256" key="1">
    <source>
        <dbReference type="ARBA" id="ARBA00022801"/>
    </source>
</evidence>
<comment type="function">
    <text evidence="2">Hydrolyzes RNA 2',3'-cyclic phosphodiester to an RNA 2'-phosphomonoester.</text>
</comment>
<proteinExistence type="inferred from homology"/>
<feature type="active site" description="Proton donor" evidence="2">
    <location>
        <position position="43"/>
    </location>
</feature>
<protein>
    <recommendedName>
        <fullName evidence="2">RNA 2',3'-cyclic phosphodiesterase</fullName>
        <shortName evidence="2">RNA 2',3'-CPDase</shortName>
        <ecNumber evidence="2">3.1.4.58</ecNumber>
    </recommendedName>
</protein>
<accession>A0A2M7SC08</accession>
<reference evidence="5" key="1">
    <citation type="submission" date="2017-09" db="EMBL/GenBank/DDBJ databases">
        <title>Depth-based differentiation of microbial function through sediment-hosted aquifers and enrichment of novel symbionts in the deep terrestrial subsurface.</title>
        <authorList>
            <person name="Probst A.J."/>
            <person name="Ladd B."/>
            <person name="Jarett J.K."/>
            <person name="Geller-Mcgrath D.E."/>
            <person name="Sieber C.M.K."/>
            <person name="Emerson J.B."/>
            <person name="Anantharaman K."/>
            <person name="Thomas B.C."/>
            <person name="Malmstrom R."/>
            <person name="Stieglmeier M."/>
            <person name="Klingl A."/>
            <person name="Woyke T."/>
            <person name="Ryan C.M."/>
            <person name="Banfield J.F."/>
        </authorList>
    </citation>
    <scope>NUCLEOTIDE SEQUENCE [LARGE SCALE GENOMIC DNA]</scope>
</reference>
<feature type="short sequence motif" description="HXTX 1" evidence="2">
    <location>
        <begin position="43"/>
        <end position="46"/>
    </location>
</feature>
<evidence type="ECO:0000256" key="2">
    <source>
        <dbReference type="HAMAP-Rule" id="MF_01940"/>
    </source>
</evidence>
<comment type="caution">
    <text evidence="4">The sequence shown here is derived from an EMBL/GenBank/DDBJ whole genome shotgun (WGS) entry which is preliminary data.</text>
</comment>
<feature type="domain" description="Phosphoesterase HXTX" evidence="3">
    <location>
        <begin position="101"/>
        <end position="179"/>
    </location>
</feature>
<dbReference type="HAMAP" id="MF_01940">
    <property type="entry name" value="RNA_CPDase"/>
    <property type="match status" value="1"/>
</dbReference>
<evidence type="ECO:0000313" key="4">
    <source>
        <dbReference type="EMBL" id="PIZ17087.1"/>
    </source>
</evidence>
<name>A0A2M7SC08_9BACT</name>
<dbReference type="EMBL" id="PFMR01000143">
    <property type="protein sequence ID" value="PIZ17087.1"/>
    <property type="molecule type" value="Genomic_DNA"/>
</dbReference>
<evidence type="ECO:0000313" key="5">
    <source>
        <dbReference type="Proteomes" id="UP000229307"/>
    </source>
</evidence>
<feature type="active site" description="Proton acceptor" evidence="2">
    <location>
        <position position="130"/>
    </location>
</feature>
<feature type="short sequence motif" description="HXTX 2" evidence="2">
    <location>
        <begin position="130"/>
        <end position="133"/>
    </location>
</feature>
<dbReference type="InterPro" id="IPR009097">
    <property type="entry name" value="Cyclic_Pdiesterase"/>
</dbReference>
<dbReference type="AlphaFoldDB" id="A0A2M7SC08"/>
<dbReference type="PANTHER" id="PTHR35561:SF1">
    <property type="entry name" value="RNA 2',3'-CYCLIC PHOSPHODIESTERASE"/>
    <property type="match status" value="1"/>
</dbReference>
<dbReference type="SUPFAM" id="SSF55144">
    <property type="entry name" value="LigT-like"/>
    <property type="match status" value="1"/>
</dbReference>
<dbReference type="InterPro" id="IPR014051">
    <property type="entry name" value="Phosphoesterase_HXTX"/>
</dbReference>
<dbReference type="Gene3D" id="3.90.1140.10">
    <property type="entry name" value="Cyclic phosphodiesterase"/>
    <property type="match status" value="1"/>
</dbReference>
<dbReference type="EC" id="3.1.4.58" evidence="2"/>
<sequence>MEKVRTFIAVELSQEIKENLKGIQEELKKANADMKWARPDNIHLTLKFLGSTPAQQIPEIAGELKSGLAGFGSFSIEIAKLGSFPEKGKPRIIWAGVNAGSEDVIRLQGKIENSLKRFNFAQEDREYAPHLTIGRAKGFKNMERLQELMKTKNAVQLGNMIVENVYVIRSDLKPEGPVYTVLENILL</sequence>
<comment type="similarity">
    <text evidence="2">Belongs to the 2H phosphoesterase superfamily. ThpR family.</text>
</comment>
<dbReference type="Proteomes" id="UP000229307">
    <property type="component" value="Unassembled WGS sequence"/>
</dbReference>
<dbReference type="PANTHER" id="PTHR35561">
    <property type="entry name" value="RNA 2',3'-CYCLIC PHOSPHODIESTERASE"/>
    <property type="match status" value="1"/>
</dbReference>
<evidence type="ECO:0000259" key="3">
    <source>
        <dbReference type="Pfam" id="PF02834"/>
    </source>
</evidence>
<organism evidence="4 5">
    <name type="scientific">Candidatus Desantisbacteria bacterium CG_4_10_14_0_8_um_filter_48_22</name>
    <dbReference type="NCBI Taxonomy" id="1974543"/>
    <lineage>
        <taxon>Bacteria</taxon>
        <taxon>Candidatus Desantisiibacteriota</taxon>
    </lineage>
</organism>
<comment type="catalytic activity">
    <reaction evidence="2">
        <text>a 3'-end 2',3'-cyclophospho-ribonucleotide-RNA + H2O = a 3'-end 2'-phospho-ribonucleotide-RNA + H(+)</text>
        <dbReference type="Rhea" id="RHEA:11828"/>
        <dbReference type="Rhea" id="RHEA-COMP:10464"/>
        <dbReference type="Rhea" id="RHEA-COMP:17353"/>
        <dbReference type="ChEBI" id="CHEBI:15377"/>
        <dbReference type="ChEBI" id="CHEBI:15378"/>
        <dbReference type="ChEBI" id="CHEBI:83064"/>
        <dbReference type="ChEBI" id="CHEBI:173113"/>
        <dbReference type="EC" id="3.1.4.58"/>
    </reaction>
</comment>
<feature type="domain" description="Phosphoesterase HXTX" evidence="3">
    <location>
        <begin position="10"/>
        <end position="94"/>
    </location>
</feature>
<dbReference type="GO" id="GO:0004113">
    <property type="term" value="F:2',3'-cyclic-nucleotide 3'-phosphodiesterase activity"/>
    <property type="evidence" value="ECO:0007669"/>
    <property type="project" value="InterPro"/>
</dbReference>